<evidence type="ECO:0000313" key="10">
    <source>
        <dbReference type="Proteomes" id="UP001580928"/>
    </source>
</evidence>
<accession>A0ABV5CFA4</accession>
<dbReference type="EMBL" id="JBBVGT010000002">
    <property type="protein sequence ID" value="MFB5946209.1"/>
    <property type="molecule type" value="Genomic_DNA"/>
</dbReference>
<organism evidence="9 10">
    <name type="scientific">Albibacterium profundi</name>
    <dbReference type="NCBI Taxonomy" id="3134906"/>
    <lineage>
        <taxon>Bacteria</taxon>
        <taxon>Pseudomonadati</taxon>
        <taxon>Bacteroidota</taxon>
        <taxon>Sphingobacteriia</taxon>
        <taxon>Sphingobacteriales</taxon>
        <taxon>Sphingobacteriaceae</taxon>
        <taxon>Albibacterium</taxon>
    </lineage>
</organism>
<protein>
    <submittedName>
        <fullName evidence="9">AI-2E family transporter</fullName>
    </submittedName>
</protein>
<evidence type="ECO:0000256" key="7">
    <source>
        <dbReference type="ARBA" id="ARBA00023136"/>
    </source>
</evidence>
<feature type="transmembrane region" description="Helical" evidence="8">
    <location>
        <begin position="235"/>
        <end position="254"/>
    </location>
</feature>
<evidence type="ECO:0000256" key="8">
    <source>
        <dbReference type="SAM" id="Phobius"/>
    </source>
</evidence>
<evidence type="ECO:0000256" key="6">
    <source>
        <dbReference type="ARBA" id="ARBA00022989"/>
    </source>
</evidence>
<proteinExistence type="inferred from homology"/>
<dbReference type="Pfam" id="PF01594">
    <property type="entry name" value="AI-2E_transport"/>
    <property type="match status" value="1"/>
</dbReference>
<dbReference type="Proteomes" id="UP001580928">
    <property type="component" value="Unassembled WGS sequence"/>
</dbReference>
<keyword evidence="6 8" id="KW-1133">Transmembrane helix</keyword>
<comment type="similarity">
    <text evidence="2">Belongs to the autoinducer-2 exporter (AI-2E) (TC 2.A.86) family.</text>
</comment>
<evidence type="ECO:0000313" key="9">
    <source>
        <dbReference type="EMBL" id="MFB5946209.1"/>
    </source>
</evidence>
<feature type="transmembrane region" description="Helical" evidence="8">
    <location>
        <begin position="266"/>
        <end position="285"/>
    </location>
</feature>
<dbReference type="PANTHER" id="PTHR21716">
    <property type="entry name" value="TRANSMEMBRANE PROTEIN"/>
    <property type="match status" value="1"/>
</dbReference>
<comment type="subcellular location">
    <subcellularLocation>
        <location evidence="1">Cell membrane</location>
        <topology evidence="1">Multi-pass membrane protein</topology>
    </subcellularLocation>
</comment>
<comment type="caution">
    <text evidence="9">The sequence shown here is derived from an EMBL/GenBank/DDBJ whole genome shotgun (WGS) entry which is preliminary data.</text>
</comment>
<evidence type="ECO:0000256" key="1">
    <source>
        <dbReference type="ARBA" id="ARBA00004651"/>
    </source>
</evidence>
<feature type="transmembrane region" description="Helical" evidence="8">
    <location>
        <begin position="205"/>
        <end position="229"/>
    </location>
</feature>
<evidence type="ECO:0000256" key="2">
    <source>
        <dbReference type="ARBA" id="ARBA00009773"/>
    </source>
</evidence>
<feature type="transmembrane region" description="Helical" evidence="8">
    <location>
        <begin position="305"/>
        <end position="326"/>
    </location>
</feature>
<dbReference type="PANTHER" id="PTHR21716:SF53">
    <property type="entry name" value="PERMEASE PERM-RELATED"/>
    <property type="match status" value="1"/>
</dbReference>
<name>A0ABV5CFA4_9SPHI</name>
<keyword evidence="4" id="KW-1003">Cell membrane</keyword>
<feature type="transmembrane region" description="Helical" evidence="8">
    <location>
        <begin position="30"/>
        <end position="48"/>
    </location>
</feature>
<feature type="transmembrane region" description="Helical" evidence="8">
    <location>
        <begin position="143"/>
        <end position="162"/>
    </location>
</feature>
<evidence type="ECO:0000256" key="5">
    <source>
        <dbReference type="ARBA" id="ARBA00022692"/>
    </source>
</evidence>
<keyword evidence="10" id="KW-1185">Reference proteome</keyword>
<keyword evidence="5 8" id="KW-0812">Transmembrane</keyword>
<keyword evidence="3" id="KW-0813">Transport</keyword>
<reference evidence="9 10" key="1">
    <citation type="submission" date="2024-04" db="EMBL/GenBank/DDBJ databases">
        <title>Albibacterium profundi sp. nov., isolated from sediment of the Challenger Deep of Mariana Trench.</title>
        <authorList>
            <person name="Wang Y."/>
        </authorList>
    </citation>
    <scope>NUCLEOTIDE SEQUENCE [LARGE SCALE GENOMIC DNA]</scope>
    <source>
        <strain evidence="9 10">RHL897</strain>
    </source>
</reference>
<feature type="transmembrane region" description="Helical" evidence="8">
    <location>
        <begin position="7"/>
        <end position="24"/>
    </location>
</feature>
<dbReference type="RefSeq" id="WP_375557736.1">
    <property type="nucleotide sequence ID" value="NZ_JBBVGT010000002.1"/>
</dbReference>
<dbReference type="InterPro" id="IPR002549">
    <property type="entry name" value="AI-2E-like"/>
</dbReference>
<evidence type="ECO:0000256" key="3">
    <source>
        <dbReference type="ARBA" id="ARBA00022448"/>
    </source>
</evidence>
<gene>
    <name evidence="9" type="ORF">WKR92_10225</name>
</gene>
<keyword evidence="7 8" id="KW-0472">Membrane</keyword>
<evidence type="ECO:0000256" key="4">
    <source>
        <dbReference type="ARBA" id="ARBA00022475"/>
    </source>
</evidence>
<sequence length="360" mass="40086">MQKLQRITYFLFFISLAVCVLYFAREFLIPLALSGVLATLFIGFCNRLEKKGINRGLSSLLAVLLFLGVIALAVFLLTWKLNDFTENLEGMEEQIVGLLDSMKSWINEKIGVSAERQDEMIKQTESTNGEGGNMLFNFASGTVNVLVKTVLVVVYMYLFLYFRSRIKKFILMMVPQNDDMKAERVIEKSAKVSQQYLSGLSKMILLLWVMYGIGFSIVGVENAIFFAVLCGLLEIVPFVGNITGTSITVLAVVAQGGSSNQIIGVLGIYLCIQFIQTYLIEPLVVGDEVNINPLFTIVILVAGELIWGIPGMILAIPLLGIVKIICDSVPQLRPYGYLIGSDKKRKTSLIDKVKQFFKKK</sequence>
<feature type="transmembrane region" description="Helical" evidence="8">
    <location>
        <begin position="60"/>
        <end position="79"/>
    </location>
</feature>